<dbReference type="GO" id="GO:0005524">
    <property type="term" value="F:ATP binding"/>
    <property type="evidence" value="ECO:0007669"/>
    <property type="project" value="UniProtKB-KW"/>
</dbReference>
<dbReference type="Gene3D" id="1.20.5.4130">
    <property type="match status" value="1"/>
</dbReference>
<dbReference type="Pfam" id="PF18052">
    <property type="entry name" value="Rx_N"/>
    <property type="match status" value="1"/>
</dbReference>
<dbReference type="OrthoDB" id="2018467at2759"/>
<name>A0A830BPG0_9LAMI</name>
<dbReference type="InterPro" id="IPR041118">
    <property type="entry name" value="Rx_N"/>
</dbReference>
<evidence type="ECO:0000256" key="3">
    <source>
        <dbReference type="ARBA" id="ARBA00022741"/>
    </source>
</evidence>
<evidence type="ECO:0000259" key="7">
    <source>
        <dbReference type="Pfam" id="PF18052"/>
    </source>
</evidence>
<dbReference type="Gene3D" id="1.10.8.430">
    <property type="entry name" value="Helical domain of apoptotic protease-activating factors"/>
    <property type="match status" value="1"/>
</dbReference>
<sequence>MESIVLQPLLQVVFEKLGTLVYTNMSALVNFKKDKKKLEDQLLLIQGVIQDAEERQVLDERIRAWLCKLQSIAYDADDLLDRIDTECLRRLSKRKVKFISRLVPSFDSLITYLEMKDIQAAIGGLVSEIPLLNLRNEVRYRRYETFERPQTGVFVNESEVVGRGDDERMIVQMLLSLSSSESSTSSSVSRSVAVPVLPIVGMGGIGKTTLAQLVYKNPNIEKHFDLRIWIAVGESFNVRKLIRDILEYTGQKDVYESHLPQLGLMQSRLQESLSGRKYLLVLDDVWNEDEAEWSKLIGPLSCCGVGGSKIVVTTRNQAVATLMGTSASFYLLKPLTHDACWTLFQQRAFPNGGEGANPVLAEIGRDIVKKCGGVPLAAKVLGSLLRSNRDEREWRNVLKSEVWDLRDNTILSVLRLTYNRLLPNQKRCFSYCSVFPKIMR</sequence>
<keyword evidence="4" id="KW-0611">Plant defense</keyword>
<dbReference type="InterPro" id="IPR042197">
    <property type="entry name" value="Apaf_helical"/>
</dbReference>
<dbReference type="PANTHER" id="PTHR36766:SF49">
    <property type="entry name" value="DISEASE RESISTANCE PROTEIN RGA3"/>
    <property type="match status" value="1"/>
</dbReference>
<reference evidence="8" key="1">
    <citation type="submission" date="2020-07" db="EMBL/GenBank/DDBJ databases">
        <title>Ethylene signaling mediates host invasion by parasitic plants.</title>
        <authorList>
            <person name="Yoshida S."/>
        </authorList>
    </citation>
    <scope>NUCLEOTIDE SEQUENCE</scope>
    <source>
        <strain evidence="8">Okayama</strain>
    </source>
</reference>
<dbReference type="AlphaFoldDB" id="A0A830BPG0"/>
<keyword evidence="2" id="KW-0677">Repeat</keyword>
<protein>
    <submittedName>
        <fullName evidence="8">Putative disease resistance protein rga3</fullName>
    </submittedName>
</protein>
<dbReference type="InterPro" id="IPR002182">
    <property type="entry name" value="NB-ARC"/>
</dbReference>
<comment type="caution">
    <text evidence="8">The sequence shown here is derived from an EMBL/GenBank/DDBJ whole genome shotgun (WGS) entry which is preliminary data.</text>
</comment>
<dbReference type="Gene3D" id="3.40.50.300">
    <property type="entry name" value="P-loop containing nucleotide triphosphate hydrolases"/>
    <property type="match status" value="1"/>
</dbReference>
<gene>
    <name evidence="8" type="ORF">PHJA_001096300</name>
</gene>
<proteinExistence type="predicted"/>
<feature type="domain" description="NB-ARC" evidence="6">
    <location>
        <begin position="194"/>
        <end position="351"/>
    </location>
</feature>
<dbReference type="Pfam" id="PF00931">
    <property type="entry name" value="NB-ARC"/>
    <property type="match status" value="1"/>
</dbReference>
<evidence type="ECO:0000313" key="9">
    <source>
        <dbReference type="Proteomes" id="UP000653305"/>
    </source>
</evidence>
<evidence type="ECO:0000256" key="2">
    <source>
        <dbReference type="ARBA" id="ARBA00022737"/>
    </source>
</evidence>
<dbReference type="EMBL" id="BMAC01000193">
    <property type="protein sequence ID" value="GFP89527.1"/>
    <property type="molecule type" value="Genomic_DNA"/>
</dbReference>
<organism evidence="8 9">
    <name type="scientific">Phtheirospermum japonicum</name>
    <dbReference type="NCBI Taxonomy" id="374723"/>
    <lineage>
        <taxon>Eukaryota</taxon>
        <taxon>Viridiplantae</taxon>
        <taxon>Streptophyta</taxon>
        <taxon>Embryophyta</taxon>
        <taxon>Tracheophyta</taxon>
        <taxon>Spermatophyta</taxon>
        <taxon>Magnoliopsida</taxon>
        <taxon>eudicotyledons</taxon>
        <taxon>Gunneridae</taxon>
        <taxon>Pentapetalae</taxon>
        <taxon>asterids</taxon>
        <taxon>lamiids</taxon>
        <taxon>Lamiales</taxon>
        <taxon>Orobanchaceae</taxon>
        <taxon>Orobanchaceae incertae sedis</taxon>
        <taxon>Phtheirospermum</taxon>
    </lineage>
</organism>
<keyword evidence="3" id="KW-0547">Nucleotide-binding</keyword>
<evidence type="ECO:0000256" key="5">
    <source>
        <dbReference type="ARBA" id="ARBA00022840"/>
    </source>
</evidence>
<dbReference type="SUPFAM" id="SSF52540">
    <property type="entry name" value="P-loop containing nucleoside triphosphate hydrolases"/>
    <property type="match status" value="1"/>
</dbReference>
<dbReference type="Proteomes" id="UP000653305">
    <property type="component" value="Unassembled WGS sequence"/>
</dbReference>
<accession>A0A830BPG0</accession>
<dbReference type="PANTHER" id="PTHR36766">
    <property type="entry name" value="PLANT BROAD-SPECTRUM MILDEW RESISTANCE PROTEIN RPW8"/>
    <property type="match status" value="1"/>
</dbReference>
<evidence type="ECO:0000259" key="6">
    <source>
        <dbReference type="Pfam" id="PF00931"/>
    </source>
</evidence>
<dbReference type="GO" id="GO:0006952">
    <property type="term" value="P:defense response"/>
    <property type="evidence" value="ECO:0007669"/>
    <property type="project" value="UniProtKB-KW"/>
</dbReference>
<dbReference type="GO" id="GO:0043531">
    <property type="term" value="F:ADP binding"/>
    <property type="evidence" value="ECO:0007669"/>
    <property type="project" value="InterPro"/>
</dbReference>
<evidence type="ECO:0000256" key="1">
    <source>
        <dbReference type="ARBA" id="ARBA00022614"/>
    </source>
</evidence>
<evidence type="ECO:0000313" key="8">
    <source>
        <dbReference type="EMBL" id="GFP89527.1"/>
    </source>
</evidence>
<dbReference type="InterPro" id="IPR027417">
    <property type="entry name" value="P-loop_NTPase"/>
</dbReference>
<keyword evidence="9" id="KW-1185">Reference proteome</keyword>
<evidence type="ECO:0000256" key="4">
    <source>
        <dbReference type="ARBA" id="ARBA00022821"/>
    </source>
</evidence>
<keyword evidence="1" id="KW-0433">Leucine-rich repeat</keyword>
<dbReference type="PRINTS" id="PR00364">
    <property type="entry name" value="DISEASERSIST"/>
</dbReference>
<keyword evidence="5" id="KW-0067">ATP-binding</keyword>
<feature type="domain" description="Disease resistance N-terminal" evidence="7">
    <location>
        <begin position="10"/>
        <end position="95"/>
    </location>
</feature>